<evidence type="ECO:0000313" key="2">
    <source>
        <dbReference type="Proteomes" id="UP000245626"/>
    </source>
</evidence>
<dbReference type="EMBL" id="KZ819889">
    <property type="protein sequence ID" value="PWN50884.1"/>
    <property type="molecule type" value="Genomic_DNA"/>
</dbReference>
<dbReference type="Proteomes" id="UP000245626">
    <property type="component" value="Unassembled WGS sequence"/>
</dbReference>
<gene>
    <name evidence="1" type="ORF">IE53DRAFT_314930</name>
</gene>
<accession>A0ACD0NYK3</accession>
<reference evidence="1 2" key="1">
    <citation type="journal article" date="2018" name="Mol. Biol. Evol.">
        <title>Broad Genomic Sampling Reveals a Smut Pathogenic Ancestry of the Fungal Clade Ustilaginomycotina.</title>
        <authorList>
            <person name="Kijpornyongpan T."/>
            <person name="Mondo S.J."/>
            <person name="Barry K."/>
            <person name="Sandor L."/>
            <person name="Lee J."/>
            <person name="Lipzen A."/>
            <person name="Pangilinan J."/>
            <person name="LaButti K."/>
            <person name="Hainaut M."/>
            <person name="Henrissat B."/>
            <person name="Grigoriev I.V."/>
            <person name="Spatafora J.W."/>
            <person name="Aime M.C."/>
        </authorList>
    </citation>
    <scope>NUCLEOTIDE SEQUENCE [LARGE SCALE GENOMIC DNA]</scope>
    <source>
        <strain evidence="1 2">SA 807</strain>
    </source>
</reference>
<evidence type="ECO:0000313" key="1">
    <source>
        <dbReference type="EMBL" id="PWN50884.1"/>
    </source>
</evidence>
<keyword evidence="2" id="KW-1185">Reference proteome</keyword>
<sequence length="299" mass="32292">GLSSIVLTSNQADYGPADVRHDLHVIRKWAGDLNQLSTTALMDETVAAIMSAAARYYPELPTRAICRMIMADIKAESDFDTNNVSGGRLDSGSSWGLMQVSPDGGSQELKLFKDHVVTSTNDYSWEKTVSSSHAGPLLDWKTGKEMKVSTLTNQDLFRPWINIHMASWIQSNLARTSSQDPYDWTAISKASVKARNSTLAQQANPNSASLSKTATSAWDKVKTLLVGSGLPRSLETGLGSWVAGPAMDGEGSYKQDGDEISDQYLITIAESLTVLYGNPVGTDWLGGLLLNAGLVDFKA</sequence>
<organism evidence="1 2">
    <name type="scientific">Violaceomyces palustris</name>
    <dbReference type="NCBI Taxonomy" id="1673888"/>
    <lineage>
        <taxon>Eukaryota</taxon>
        <taxon>Fungi</taxon>
        <taxon>Dikarya</taxon>
        <taxon>Basidiomycota</taxon>
        <taxon>Ustilaginomycotina</taxon>
        <taxon>Ustilaginomycetes</taxon>
        <taxon>Violaceomycetales</taxon>
        <taxon>Violaceomycetaceae</taxon>
        <taxon>Violaceomyces</taxon>
    </lineage>
</organism>
<proteinExistence type="predicted"/>
<protein>
    <submittedName>
        <fullName evidence="1">Uncharacterized protein</fullName>
    </submittedName>
</protein>
<feature type="non-terminal residue" evidence="1">
    <location>
        <position position="1"/>
    </location>
</feature>
<name>A0ACD0NYK3_9BASI</name>